<reference evidence="1" key="1">
    <citation type="submission" date="2023-07" db="EMBL/GenBank/DDBJ databases">
        <authorList>
            <consortium name="AG Swart"/>
            <person name="Singh M."/>
            <person name="Singh A."/>
            <person name="Seah K."/>
            <person name="Emmerich C."/>
        </authorList>
    </citation>
    <scope>NUCLEOTIDE SEQUENCE</scope>
    <source>
        <strain evidence="1">DP1</strain>
    </source>
</reference>
<evidence type="ECO:0000313" key="2">
    <source>
        <dbReference type="Proteomes" id="UP001295684"/>
    </source>
</evidence>
<comment type="caution">
    <text evidence="1">The sequence shown here is derived from an EMBL/GenBank/DDBJ whole genome shotgun (WGS) entry which is preliminary data.</text>
</comment>
<name>A0AAD1XLB2_EUPCR</name>
<evidence type="ECO:0000313" key="1">
    <source>
        <dbReference type="EMBL" id="CAI2374747.1"/>
    </source>
</evidence>
<organism evidence="1 2">
    <name type="scientific">Euplotes crassus</name>
    <dbReference type="NCBI Taxonomy" id="5936"/>
    <lineage>
        <taxon>Eukaryota</taxon>
        <taxon>Sar</taxon>
        <taxon>Alveolata</taxon>
        <taxon>Ciliophora</taxon>
        <taxon>Intramacronucleata</taxon>
        <taxon>Spirotrichea</taxon>
        <taxon>Hypotrichia</taxon>
        <taxon>Euplotida</taxon>
        <taxon>Euplotidae</taxon>
        <taxon>Moneuplotes</taxon>
    </lineage>
</organism>
<dbReference type="Proteomes" id="UP001295684">
    <property type="component" value="Unassembled WGS sequence"/>
</dbReference>
<accession>A0AAD1XLB2</accession>
<sequence length="114" mass="13184">MSRHPPKLGTNSGVSVQPICTPELFYSANLVSSSTRRKNLRAQFPKRENDLEEVTREKKSYPKKRFISCILEIKIMMESIQIRDGYNKMGFFGLKRRFFKGSKAILSLVNLLKL</sequence>
<dbReference type="AlphaFoldDB" id="A0AAD1XLB2"/>
<gene>
    <name evidence="1" type="ORF">ECRASSUSDP1_LOCUS16104</name>
</gene>
<protein>
    <submittedName>
        <fullName evidence="1">Uncharacterized protein</fullName>
    </submittedName>
</protein>
<keyword evidence="2" id="KW-1185">Reference proteome</keyword>
<proteinExistence type="predicted"/>
<dbReference type="EMBL" id="CAMPGE010016171">
    <property type="protein sequence ID" value="CAI2374747.1"/>
    <property type="molecule type" value="Genomic_DNA"/>
</dbReference>